<accession>A0ACB7J605</accession>
<dbReference type="Proteomes" id="UP000824881">
    <property type="component" value="Unassembled WGS sequence"/>
</dbReference>
<evidence type="ECO:0000313" key="2">
    <source>
        <dbReference type="Proteomes" id="UP000824881"/>
    </source>
</evidence>
<comment type="caution">
    <text evidence="1">The sequence shown here is derived from an EMBL/GenBank/DDBJ whole genome shotgun (WGS) entry which is preliminary data.</text>
</comment>
<sequence length="372" mass="41912">MYHSRIDKIKPPLDPSFYKLADDEAAFFKAMTGIQDAEDLKRHILSVQAKAYDVRPLYTEPLTRHYVYLLSFRSDLWLSVYSKMRLSEVGCDVQLISRSSSNRKIGSLKISRLPAYKQVLKLGQERRGAILLDMGCCCILTSELLGHELTLDFLQLEMMCERPSPMAGQCRMPSHPTSVRVCISPPLSKTPALYVQKGFWDAGHELFKTTPEAFPLKFVPGDLFDPAHLAPREPFYEPPSTAVPDIQSLTSLTPLQGHISVIHVSAFFHLFGEDQQQQACKAIASLLSPEPGSTIFGSHIALPNKGFRQRPDTSSETQMFCHDSNSWKELWGQIFEKGSVDVEAQVVEVNRDDNNKDADSRVHMLIWSVTIL</sequence>
<evidence type="ECO:0000313" key="1">
    <source>
        <dbReference type="EMBL" id="KAG9224803.1"/>
    </source>
</evidence>
<protein>
    <submittedName>
        <fullName evidence="1">Uncharacterized protein</fullName>
    </submittedName>
</protein>
<name>A0ACB7J605_PLECO</name>
<proteinExistence type="predicted"/>
<gene>
    <name evidence="1" type="ORF">CCMSSC00406_0002046</name>
</gene>
<dbReference type="EMBL" id="WQMT02000003">
    <property type="protein sequence ID" value="KAG9224803.1"/>
    <property type="molecule type" value="Genomic_DNA"/>
</dbReference>
<reference evidence="1 2" key="1">
    <citation type="journal article" date="2021" name="Appl. Environ. Microbiol.">
        <title>Genetic linkage and physical mapping for an oyster mushroom Pleurotus cornucopiae and QTL analysis for the trait cap color.</title>
        <authorList>
            <person name="Zhang Y."/>
            <person name="Gao W."/>
            <person name="Sonnenberg A."/>
            <person name="Chen Q."/>
            <person name="Zhang J."/>
            <person name="Huang C."/>
        </authorList>
    </citation>
    <scope>NUCLEOTIDE SEQUENCE [LARGE SCALE GENOMIC DNA]</scope>
    <source>
        <strain evidence="1">CCMSSC00406</strain>
    </source>
</reference>
<organism evidence="1 2">
    <name type="scientific">Pleurotus cornucopiae</name>
    <name type="common">Cornucopia mushroom</name>
    <dbReference type="NCBI Taxonomy" id="5321"/>
    <lineage>
        <taxon>Eukaryota</taxon>
        <taxon>Fungi</taxon>
        <taxon>Dikarya</taxon>
        <taxon>Basidiomycota</taxon>
        <taxon>Agaricomycotina</taxon>
        <taxon>Agaricomycetes</taxon>
        <taxon>Agaricomycetidae</taxon>
        <taxon>Agaricales</taxon>
        <taxon>Pleurotineae</taxon>
        <taxon>Pleurotaceae</taxon>
        <taxon>Pleurotus</taxon>
    </lineage>
</organism>
<keyword evidence="2" id="KW-1185">Reference proteome</keyword>